<dbReference type="Pfam" id="PF00939">
    <property type="entry name" value="Na_sulph_symp"/>
    <property type="match status" value="1"/>
</dbReference>
<keyword evidence="5 8" id="KW-1133">Transmembrane helix</keyword>
<keyword evidence="4 8" id="KW-0812">Transmembrane</keyword>
<sequence>MLTTQAVKADRKLLWLGTGVLLGLILWFMPTPAGLTVAGQHALAVVIFTVFLWVSGAVPTSVGSLMMIGIVLCLMPNEVPATKFLSFWTQDTMWFVLVSFIFSVVIQKSGLGNRLAIYVFSLRNLLVIDIALLVLNALFSVVGMAASFPKLVLLMPLVVSMAALSGMPKEDPYVRHVALMINVLANQTGLLVYSGFVLNPALGPLGGFQLDYTKWLQWFFPPALVYTLISFVVLYLLFRPARGANGFDVKVIEEKRRELGPLSRKEQKAIVWLVVAVVLWATGGMTGIPAGFAAVLVAAMLMLPGIGVVNFKEFVQATDWNTVFMLMGVLSIGALGATGFAKWLWGHILPSQLPGNPMVALVLISFLVELLHIPLGSLGTTQALAVPSLAAYGPTVGMSSELLSIVAYMSIVGQFFFVYQNAALVAGQGFGLWKPKDILKFGAAMFVVTPLVMGVVLLPWWLHMGWIR</sequence>
<dbReference type="Proteomes" id="UP001332192">
    <property type="component" value="Chromosome"/>
</dbReference>
<comment type="subcellular location">
    <subcellularLocation>
        <location evidence="1">Membrane</location>
        <topology evidence="1">Multi-pass membrane protein</topology>
    </subcellularLocation>
</comment>
<evidence type="ECO:0000256" key="5">
    <source>
        <dbReference type="ARBA" id="ARBA00022989"/>
    </source>
</evidence>
<dbReference type="RefSeq" id="WP_324716755.1">
    <property type="nucleotide sequence ID" value="NZ_CP141615.1"/>
</dbReference>
<dbReference type="InterPro" id="IPR001898">
    <property type="entry name" value="SLC13A/DASS"/>
</dbReference>
<evidence type="ECO:0000313" key="9">
    <source>
        <dbReference type="EMBL" id="WRP17485.1"/>
    </source>
</evidence>
<feature type="transmembrane region" description="Helical" evidence="8">
    <location>
        <begin position="270"/>
        <end position="303"/>
    </location>
</feature>
<name>A0ABZ1BXF5_9FIRM</name>
<keyword evidence="6 8" id="KW-0472">Membrane</keyword>
<evidence type="ECO:0000256" key="3">
    <source>
        <dbReference type="ARBA" id="ARBA00020150"/>
    </source>
</evidence>
<dbReference type="EMBL" id="CP141615">
    <property type="protein sequence ID" value="WRP17485.1"/>
    <property type="molecule type" value="Genomic_DNA"/>
</dbReference>
<dbReference type="PANTHER" id="PTHR10283">
    <property type="entry name" value="SOLUTE CARRIER FAMILY 13 MEMBER"/>
    <property type="match status" value="1"/>
</dbReference>
<gene>
    <name evidence="9" type="ORF">U7230_00255</name>
</gene>
<feature type="transmembrane region" description="Helical" evidence="8">
    <location>
        <begin position="405"/>
        <end position="426"/>
    </location>
</feature>
<evidence type="ECO:0000256" key="8">
    <source>
        <dbReference type="SAM" id="Phobius"/>
    </source>
</evidence>
<evidence type="ECO:0000256" key="6">
    <source>
        <dbReference type="ARBA" id="ARBA00023136"/>
    </source>
</evidence>
<comment type="similarity">
    <text evidence="2">Belongs to the SLC13A/DASS transporter (TC 2.A.47) family. NADC subfamily.</text>
</comment>
<evidence type="ECO:0000256" key="2">
    <source>
        <dbReference type="ARBA" id="ARBA00006772"/>
    </source>
</evidence>
<feature type="transmembrane region" description="Helical" evidence="8">
    <location>
        <begin position="323"/>
        <end position="345"/>
    </location>
</feature>
<proteinExistence type="inferred from homology"/>
<feature type="transmembrane region" description="Helical" evidence="8">
    <location>
        <begin position="357"/>
        <end position="385"/>
    </location>
</feature>
<feature type="transmembrane region" description="Helical" evidence="8">
    <location>
        <begin position="218"/>
        <end position="238"/>
    </location>
</feature>
<dbReference type="PANTHER" id="PTHR10283:SF82">
    <property type="entry name" value="SOLUTE CARRIER FAMILY 13 MEMBER 2"/>
    <property type="match status" value="1"/>
</dbReference>
<evidence type="ECO:0000313" key="10">
    <source>
        <dbReference type="Proteomes" id="UP001332192"/>
    </source>
</evidence>
<feature type="transmembrane region" description="Helical" evidence="8">
    <location>
        <begin position="122"/>
        <end position="142"/>
    </location>
</feature>
<keyword evidence="10" id="KW-1185">Reference proteome</keyword>
<evidence type="ECO:0000256" key="4">
    <source>
        <dbReference type="ARBA" id="ARBA00022692"/>
    </source>
</evidence>
<evidence type="ECO:0000256" key="1">
    <source>
        <dbReference type="ARBA" id="ARBA00004141"/>
    </source>
</evidence>
<organism evidence="9 10">
    <name type="scientific">Carboxydichorda subterranea</name>
    <dbReference type="NCBI Taxonomy" id="3109565"/>
    <lineage>
        <taxon>Bacteria</taxon>
        <taxon>Bacillati</taxon>
        <taxon>Bacillota</taxon>
        <taxon>Limnochordia</taxon>
        <taxon>Limnochordales</taxon>
        <taxon>Geochordaceae</taxon>
        <taxon>Carboxydichorda</taxon>
    </lineage>
</organism>
<feature type="transmembrane region" description="Helical" evidence="8">
    <location>
        <begin position="177"/>
        <end position="198"/>
    </location>
</feature>
<feature type="transmembrane region" description="Helical" evidence="8">
    <location>
        <begin position="12"/>
        <end position="30"/>
    </location>
</feature>
<evidence type="ECO:0000256" key="7">
    <source>
        <dbReference type="ARBA" id="ARBA00031174"/>
    </source>
</evidence>
<protein>
    <recommendedName>
        <fullName evidence="3">Sodium-dependent dicarboxylate transporter SdcS</fullName>
    </recommendedName>
    <alternativeName>
        <fullName evidence="7">Na(+)/dicarboxylate symporter</fullName>
    </alternativeName>
</protein>
<feature type="transmembrane region" description="Helical" evidence="8">
    <location>
        <begin position="42"/>
        <end position="72"/>
    </location>
</feature>
<feature type="transmembrane region" description="Helical" evidence="8">
    <location>
        <begin position="438"/>
        <end position="462"/>
    </location>
</feature>
<accession>A0ABZ1BXF5</accession>
<reference evidence="9 10" key="1">
    <citation type="journal article" date="2024" name="Front. Microbiol.">
        <title>Novel thermophilic genera Geochorda gen. nov. and Carboxydochorda gen. nov. from the deep terrestrial subsurface reveal the ecophysiological diversity in the class Limnochordia.</title>
        <authorList>
            <person name="Karnachuk O.V."/>
            <person name="Lukina A.P."/>
            <person name="Avakyan M.R."/>
            <person name="Kadnikov V.V."/>
            <person name="Begmatov S."/>
            <person name="Beletsky A.V."/>
            <person name="Vlasova K.G."/>
            <person name="Novikov A.A."/>
            <person name="Shcherbakova V.A."/>
            <person name="Mardanov A.V."/>
            <person name="Ravin N.V."/>
        </authorList>
    </citation>
    <scope>NUCLEOTIDE SEQUENCE [LARGE SCALE GENOMIC DNA]</scope>
    <source>
        <strain evidence="9 10">L945</strain>
    </source>
</reference>
<feature type="transmembrane region" description="Helical" evidence="8">
    <location>
        <begin position="92"/>
        <end position="110"/>
    </location>
</feature>